<dbReference type="InterPro" id="IPR051781">
    <property type="entry name" value="Metallo-dep_Hydrolase"/>
</dbReference>
<dbReference type="EMBL" id="VLKO01000001">
    <property type="protein sequence ID" value="TWI03100.1"/>
    <property type="molecule type" value="Genomic_DNA"/>
</dbReference>
<dbReference type="RefSeq" id="WP_144888907.1">
    <property type="nucleotide sequence ID" value="NZ_VLKO01000001.1"/>
</dbReference>
<name>A0ABY3FNF6_9FLAO</name>
<dbReference type="PANTHER" id="PTHR43135:SF3">
    <property type="entry name" value="ALPHA-D-RIBOSE 1-METHYLPHOSPHONATE 5-TRIPHOSPHATE DIPHOSPHATASE"/>
    <property type="match status" value="1"/>
</dbReference>
<reference evidence="2 3" key="1">
    <citation type="journal article" date="2015" name="Stand. Genomic Sci.">
        <title>Genomic Encyclopedia of Bacterial and Archaeal Type Strains, Phase III: the genomes of soil and plant-associated and newly described type strains.</title>
        <authorList>
            <person name="Whitman W.B."/>
            <person name="Woyke T."/>
            <person name="Klenk H.P."/>
            <person name="Zhou Y."/>
            <person name="Lilburn T.G."/>
            <person name="Beck B.J."/>
            <person name="De Vos P."/>
            <person name="Vandamme P."/>
            <person name="Eisen J.A."/>
            <person name="Garrity G."/>
            <person name="Hugenholtz P."/>
            <person name="Kyrpides N.C."/>
        </authorList>
    </citation>
    <scope>NUCLEOTIDE SEQUENCE [LARGE SCALE GENOMIC DNA]</scope>
    <source>
        <strain evidence="2 3">CGMCC 1.6847</strain>
    </source>
</reference>
<evidence type="ECO:0000313" key="2">
    <source>
        <dbReference type="EMBL" id="TWI03100.1"/>
    </source>
</evidence>
<dbReference type="Gene3D" id="3.30.110.90">
    <property type="entry name" value="Amidohydrolase"/>
    <property type="match status" value="1"/>
</dbReference>
<proteinExistence type="predicted"/>
<protein>
    <submittedName>
        <fullName evidence="2">Imidazolonepropionase-like amidohydrolase</fullName>
    </submittedName>
</protein>
<dbReference type="InterPro" id="IPR006680">
    <property type="entry name" value="Amidohydro-rel"/>
</dbReference>
<accession>A0ABY3FNF6</accession>
<feature type="domain" description="Amidohydrolase-related" evidence="1">
    <location>
        <begin position="77"/>
        <end position="413"/>
    </location>
</feature>
<dbReference type="Proteomes" id="UP000317519">
    <property type="component" value="Unassembled WGS sequence"/>
</dbReference>
<keyword evidence="3" id="KW-1185">Reference proteome</keyword>
<evidence type="ECO:0000313" key="3">
    <source>
        <dbReference type="Proteomes" id="UP000317519"/>
    </source>
</evidence>
<comment type="caution">
    <text evidence="2">The sequence shown here is derived from an EMBL/GenBank/DDBJ whole genome shotgun (WGS) entry which is preliminary data.</text>
</comment>
<dbReference type="Pfam" id="PF01979">
    <property type="entry name" value="Amidohydro_1"/>
    <property type="match status" value="1"/>
</dbReference>
<dbReference type="PANTHER" id="PTHR43135">
    <property type="entry name" value="ALPHA-D-RIBOSE 1-METHYLPHOSPHONATE 5-TRIPHOSPHATE DIPHOSPHATASE"/>
    <property type="match status" value="1"/>
</dbReference>
<dbReference type="Gene3D" id="1.20.58.520">
    <property type="entry name" value="Amidohydrolase"/>
    <property type="match status" value="1"/>
</dbReference>
<evidence type="ECO:0000259" key="1">
    <source>
        <dbReference type="Pfam" id="PF01979"/>
    </source>
</evidence>
<dbReference type="SUPFAM" id="SSF51338">
    <property type="entry name" value="Composite domain of metallo-dependent hydrolases"/>
    <property type="match status" value="1"/>
</dbReference>
<gene>
    <name evidence="2" type="ORF">IQ05_00025</name>
</gene>
<sequence length="429" mass="48768">MKLKILSLFAVLWSINGMTQESKGLIIKDINIITMTSPNVTERKSVLIENGKIVKIDDYNKMSKKSNLEVIEGYNKFLMPGLAEMHSHVPTEKDVENYLLENIAAGVTHIRIMNTKTPQFLLKNKIETNSKIVSPKIHYSHIITREDKYTEPQFDSLMVAIKKNNLNFIKVLSIANEEVFDNLMKSANKNSVIVCGHYPKEVALEKVLQSGYKSIEHLAGYEKINDPSALANAILLTKKFSVYNCPTLDWDIMSAKLSYPNDYKNRLVYFNAPKTYLEKWEKELNDYVTVKGNDQIIQAAEEYKPQFQYKQRILKQLNDNKCLLLLGSDPAGSFQMNGFNMHDEMVNWSNAGIDTFTILRSATSTPASFFGETKNWGTIEPGKSADLIILDKNPLQDITNIKTVAITIIEGKVYFKSELLKKLESNSKN</sequence>
<dbReference type="SUPFAM" id="SSF51556">
    <property type="entry name" value="Metallo-dependent hydrolases"/>
    <property type="match status" value="1"/>
</dbReference>
<organism evidence="2 3">
    <name type="scientific">Flavobacterium tiangeerense</name>
    <dbReference type="NCBI Taxonomy" id="459471"/>
    <lineage>
        <taxon>Bacteria</taxon>
        <taxon>Pseudomonadati</taxon>
        <taxon>Bacteroidota</taxon>
        <taxon>Flavobacteriia</taxon>
        <taxon>Flavobacteriales</taxon>
        <taxon>Flavobacteriaceae</taxon>
        <taxon>Flavobacterium</taxon>
    </lineage>
</organism>
<dbReference type="InterPro" id="IPR011059">
    <property type="entry name" value="Metal-dep_hydrolase_composite"/>
</dbReference>
<dbReference type="Gene3D" id="3.40.50.10910">
    <property type="entry name" value="Amidohydrolase"/>
    <property type="match status" value="1"/>
</dbReference>
<dbReference type="Gene3D" id="2.30.40.10">
    <property type="entry name" value="Urease, subunit C, domain 1"/>
    <property type="match status" value="1"/>
</dbReference>
<dbReference type="InterPro" id="IPR032466">
    <property type="entry name" value="Metal_Hydrolase"/>
</dbReference>